<protein>
    <submittedName>
        <fullName evidence="3">Tetratricopeptide repeat domain 38</fullName>
    </submittedName>
</protein>
<dbReference type="PANTHER" id="PTHR16263:SF4">
    <property type="entry name" value="TETRATRICOPEPTIDE REPEAT PROTEIN 38"/>
    <property type="match status" value="1"/>
</dbReference>
<accession>A0A8C9R5V1</accession>
<dbReference type="PANTHER" id="PTHR16263">
    <property type="entry name" value="TETRATRICOPEPTIDE REPEAT PROTEIN 38"/>
    <property type="match status" value="1"/>
</dbReference>
<sequence>SLCLVGGVKVQQEWQAEDLQLSSSSSNETCKIMTWCNDDTLGRGGKGCISRLQDRDPTFGRIGLESSAVVLSVVSCHLVDSCWAPFFLLSRCLPRACSLWDDILVENHTDMLASKLAQVDLFYLGNQAQMKDTLARILPHWKPHMPLYRYMLRGGTHLHRYMWGPCATEAVLNKVHLRLFTVIKMYRCDVFQGNNMLASHNYWHWALHHIEKVKVGVCVLLRGRCEGLVARTVSGDHVLLFNNLHFLMASLRAGEERASHQWCSLSPHVPENHTLQLALPIGVPMSQALVEFHRSNYSHAVELLQPIWYWIHEIGGSNAVMFRFSGTFHAAVRSKKQHCTLTRFVSAPCLLRHPPVCSLLRCDTSSNINLIHTLILFYFCVPRAPALPYIYAAPPADADELIIK</sequence>
<reference evidence="3" key="2">
    <citation type="submission" date="2025-08" db="UniProtKB">
        <authorList>
            <consortium name="Ensembl"/>
        </authorList>
    </citation>
    <scope>IDENTIFICATION</scope>
</reference>
<dbReference type="AlphaFoldDB" id="A0A8C9R5V1"/>
<keyword evidence="1" id="KW-0677">Repeat</keyword>
<proteinExistence type="predicted"/>
<reference evidence="3" key="3">
    <citation type="submission" date="2025-09" db="UniProtKB">
        <authorList>
            <consortium name="Ensembl"/>
        </authorList>
    </citation>
    <scope>IDENTIFICATION</scope>
</reference>
<reference evidence="3 4" key="1">
    <citation type="submission" date="2019-04" db="EMBL/GenBank/DDBJ databases">
        <authorList>
            <consortium name="Wellcome Sanger Institute Data Sharing"/>
        </authorList>
    </citation>
    <scope>NUCLEOTIDE SEQUENCE [LARGE SCALE GENOMIC DNA]</scope>
</reference>
<dbReference type="InterPro" id="IPR033891">
    <property type="entry name" value="TTC38"/>
</dbReference>
<evidence type="ECO:0000256" key="2">
    <source>
        <dbReference type="ARBA" id="ARBA00022803"/>
    </source>
</evidence>
<dbReference type="Proteomes" id="UP000694397">
    <property type="component" value="Chromosome 5"/>
</dbReference>
<dbReference type="OrthoDB" id="1427555at2759"/>
<name>A0A8C9R5V1_SCLFO</name>
<evidence type="ECO:0000256" key="1">
    <source>
        <dbReference type="ARBA" id="ARBA00022737"/>
    </source>
</evidence>
<evidence type="ECO:0000313" key="3">
    <source>
        <dbReference type="Ensembl" id="ENSSFOP00015005975.2"/>
    </source>
</evidence>
<keyword evidence="2" id="KW-0802">TPR repeat</keyword>
<dbReference type="Ensembl" id="ENSSFOT00015006072.2">
    <property type="protein sequence ID" value="ENSSFOP00015005975.2"/>
    <property type="gene ID" value="ENSSFOG00015003861.2"/>
</dbReference>
<organism evidence="3 4">
    <name type="scientific">Scleropages formosus</name>
    <name type="common">Asian bonytongue</name>
    <name type="synonym">Osteoglossum formosum</name>
    <dbReference type="NCBI Taxonomy" id="113540"/>
    <lineage>
        <taxon>Eukaryota</taxon>
        <taxon>Metazoa</taxon>
        <taxon>Chordata</taxon>
        <taxon>Craniata</taxon>
        <taxon>Vertebrata</taxon>
        <taxon>Euteleostomi</taxon>
        <taxon>Actinopterygii</taxon>
        <taxon>Neopterygii</taxon>
        <taxon>Teleostei</taxon>
        <taxon>Osteoglossocephala</taxon>
        <taxon>Osteoglossomorpha</taxon>
        <taxon>Osteoglossiformes</taxon>
        <taxon>Osteoglossidae</taxon>
        <taxon>Scleropages</taxon>
    </lineage>
</organism>
<keyword evidence="4" id="KW-1185">Reference proteome</keyword>
<evidence type="ECO:0000313" key="4">
    <source>
        <dbReference type="Proteomes" id="UP000694397"/>
    </source>
</evidence>
<dbReference type="GeneTree" id="ENSGT00390000002669"/>